<feature type="transmembrane region" description="Helical" evidence="8">
    <location>
        <begin position="254"/>
        <end position="271"/>
    </location>
</feature>
<dbReference type="RefSeq" id="WP_172584913.1">
    <property type="nucleotide sequence ID" value="NZ_BLAM01000150.1"/>
</dbReference>
<feature type="transmembrane region" description="Helical" evidence="8">
    <location>
        <begin position="448"/>
        <end position="468"/>
    </location>
</feature>
<evidence type="ECO:0000313" key="9">
    <source>
        <dbReference type="EMBL" id="GET06513.1"/>
    </source>
</evidence>
<keyword evidence="5 8" id="KW-0812">Transmembrane</keyword>
<dbReference type="Pfam" id="PF02028">
    <property type="entry name" value="BCCT"/>
    <property type="match status" value="1"/>
</dbReference>
<evidence type="ECO:0000256" key="8">
    <source>
        <dbReference type="SAM" id="Phobius"/>
    </source>
</evidence>
<protein>
    <submittedName>
        <fullName evidence="9">Glycine betaine/carnitine/choline transport protein</fullName>
    </submittedName>
</protein>
<dbReference type="AlphaFoldDB" id="A0A6F9XMK7"/>
<dbReference type="Proteomes" id="UP000494265">
    <property type="component" value="Unassembled WGS sequence"/>
</dbReference>
<evidence type="ECO:0000256" key="3">
    <source>
        <dbReference type="ARBA" id="ARBA00022448"/>
    </source>
</evidence>
<feature type="transmembrane region" description="Helical" evidence="8">
    <location>
        <begin position="315"/>
        <end position="336"/>
    </location>
</feature>
<feature type="transmembrane region" description="Helical" evidence="8">
    <location>
        <begin position="91"/>
        <end position="109"/>
    </location>
</feature>
<comment type="subcellular location">
    <subcellularLocation>
        <location evidence="1">Cell membrane</location>
        <topology evidence="1">Multi-pass membrane protein</topology>
    </subcellularLocation>
</comment>
<dbReference type="PANTHER" id="PTHR30047:SF7">
    <property type="entry name" value="HIGH-AFFINITY CHOLINE TRANSPORT PROTEIN"/>
    <property type="match status" value="1"/>
</dbReference>
<evidence type="ECO:0000256" key="7">
    <source>
        <dbReference type="ARBA" id="ARBA00023136"/>
    </source>
</evidence>
<keyword evidence="6 8" id="KW-1133">Transmembrane helix</keyword>
<feature type="transmembrane region" description="Helical" evidence="8">
    <location>
        <begin position="12"/>
        <end position="31"/>
    </location>
</feature>
<evidence type="ECO:0000256" key="5">
    <source>
        <dbReference type="ARBA" id="ARBA00022692"/>
    </source>
</evidence>
<feature type="transmembrane region" description="Helical" evidence="8">
    <location>
        <begin position="137"/>
        <end position="159"/>
    </location>
</feature>
<proteinExistence type="inferred from homology"/>
<feature type="transmembrane region" description="Helical" evidence="8">
    <location>
        <begin position="474"/>
        <end position="494"/>
    </location>
</feature>
<sequence>MKNKLVKQIDWLQTLLPLISIALLVIVFLLYPQKSTQVLHVIRSELGNKFGWLYILLGISMFTTTLVVAFSKYGHIVLGNKQAPIYGNVKWGMMIFTSTMSADIIFYALTEWTMYAREQFIQEKVGGVGLWTLTYSLFHWGPIAWSFYIILAVAFAFMIHVRKKDKQKFSEAVRPLLGNKVDGVWGKLINLIAIFALIAGTATTFSVSMPLLSAALSKVFGFHDSSFLAVIILLIIATIYTVNVLLGMDAISRLASYCVVLFLLLLGFVFLCGGKELFILNNGIEAIGNLVQNFIGMATWTDSLKTSHFVENWTIYYWAYWLVWCTATPFFIATISKGRTIKNMILGAYSWGLSGTALAFIVLSNYGLGKYLLDGLAVEQLINKGNSYIEIAIKVLDTLPAHNIVLMLLILTMMGMYATVFESITMVVSFYSYKELSEGQLPDRRIRAFWAITFIILPLALIFMKQSIYSLQSVAIIFAFPISIIVLLVVVSFFKDAKKYLNND</sequence>
<dbReference type="PANTHER" id="PTHR30047">
    <property type="entry name" value="HIGH-AFFINITY CHOLINE TRANSPORT PROTEIN-RELATED"/>
    <property type="match status" value="1"/>
</dbReference>
<dbReference type="GO" id="GO:0022857">
    <property type="term" value="F:transmembrane transporter activity"/>
    <property type="evidence" value="ECO:0007669"/>
    <property type="project" value="InterPro"/>
</dbReference>
<reference evidence="9" key="1">
    <citation type="submission" date="2019-10" db="EMBL/GenBank/DDBJ databases">
        <title>Lactobacillus agilis SY212 Whole Genome Sequencing Project.</title>
        <authorList>
            <person name="Suzuki S."/>
            <person name="Endo A."/>
            <person name="Maeno S."/>
            <person name="Shiwa Y."/>
            <person name="Matsutani M."/>
            <person name="Kajikawa A."/>
        </authorList>
    </citation>
    <scope>NUCLEOTIDE SEQUENCE</scope>
    <source>
        <strain evidence="9">SY212</strain>
    </source>
</reference>
<keyword evidence="7 8" id="KW-0472">Membrane</keyword>
<evidence type="ECO:0000256" key="4">
    <source>
        <dbReference type="ARBA" id="ARBA00022475"/>
    </source>
</evidence>
<name>A0A6F9XMK7_9LACO</name>
<evidence type="ECO:0000256" key="2">
    <source>
        <dbReference type="ARBA" id="ARBA00005658"/>
    </source>
</evidence>
<accession>A0A6F9XMK7</accession>
<feature type="transmembrane region" description="Helical" evidence="8">
    <location>
        <begin position="404"/>
        <end position="428"/>
    </location>
</feature>
<feature type="transmembrane region" description="Helical" evidence="8">
    <location>
        <begin position="51"/>
        <end position="70"/>
    </location>
</feature>
<organism evidence="9">
    <name type="scientific">Ligilactobacillus agilis</name>
    <dbReference type="NCBI Taxonomy" id="1601"/>
    <lineage>
        <taxon>Bacteria</taxon>
        <taxon>Bacillati</taxon>
        <taxon>Bacillota</taxon>
        <taxon>Bacilli</taxon>
        <taxon>Lactobacillales</taxon>
        <taxon>Lactobacillaceae</taxon>
        <taxon>Ligilactobacillus</taxon>
    </lineage>
</organism>
<comment type="caution">
    <text evidence="9">The sequence shown here is derived from an EMBL/GenBank/DDBJ whole genome shotgun (WGS) entry which is preliminary data.</text>
</comment>
<dbReference type="InterPro" id="IPR000060">
    <property type="entry name" value="BCCT_transptr"/>
</dbReference>
<dbReference type="GO" id="GO:0005886">
    <property type="term" value="C:plasma membrane"/>
    <property type="evidence" value="ECO:0007669"/>
    <property type="project" value="UniProtKB-SubCell"/>
</dbReference>
<dbReference type="EMBL" id="BLAM01000150">
    <property type="protein sequence ID" value="GET06513.1"/>
    <property type="molecule type" value="Genomic_DNA"/>
</dbReference>
<keyword evidence="3" id="KW-0813">Transport</keyword>
<gene>
    <name evidence="9" type="primary">betT</name>
    <name evidence="9" type="ORF">SY212_15430</name>
</gene>
<comment type="similarity">
    <text evidence="2">Belongs to the BCCT transporter (TC 2.A.15) family.</text>
</comment>
<evidence type="ECO:0000256" key="6">
    <source>
        <dbReference type="ARBA" id="ARBA00022989"/>
    </source>
</evidence>
<feature type="transmembrane region" description="Helical" evidence="8">
    <location>
        <begin position="227"/>
        <end position="247"/>
    </location>
</feature>
<evidence type="ECO:0000256" key="1">
    <source>
        <dbReference type="ARBA" id="ARBA00004651"/>
    </source>
</evidence>
<feature type="transmembrane region" description="Helical" evidence="8">
    <location>
        <begin position="348"/>
        <end position="368"/>
    </location>
</feature>
<feature type="transmembrane region" description="Helical" evidence="8">
    <location>
        <begin position="188"/>
        <end position="207"/>
    </location>
</feature>
<keyword evidence="4" id="KW-1003">Cell membrane</keyword>